<dbReference type="PANTHER" id="PTHR31635:SF196">
    <property type="entry name" value="REVERSE TRANSCRIPTASE DOMAIN-CONTAINING PROTEIN-RELATED"/>
    <property type="match status" value="1"/>
</dbReference>
<dbReference type="SUPFAM" id="SSF56672">
    <property type="entry name" value="DNA/RNA polymerases"/>
    <property type="match status" value="1"/>
</dbReference>
<reference evidence="3" key="1">
    <citation type="submission" date="2018-11" db="EMBL/GenBank/DDBJ databases">
        <authorList>
            <person name="Grassa J C."/>
        </authorList>
    </citation>
    <scope>NUCLEOTIDE SEQUENCE [LARGE SCALE GENOMIC DNA]</scope>
</reference>
<dbReference type="PANTHER" id="PTHR31635">
    <property type="entry name" value="REVERSE TRANSCRIPTASE DOMAIN-CONTAINING PROTEIN-RELATED"/>
    <property type="match status" value="1"/>
</dbReference>
<accession>A0A803QHY3</accession>
<dbReference type="Proteomes" id="UP000596661">
    <property type="component" value="Chromosome 9"/>
</dbReference>
<organism evidence="3 4">
    <name type="scientific">Cannabis sativa</name>
    <name type="common">Hemp</name>
    <name type="synonym">Marijuana</name>
    <dbReference type="NCBI Taxonomy" id="3483"/>
    <lineage>
        <taxon>Eukaryota</taxon>
        <taxon>Viridiplantae</taxon>
        <taxon>Streptophyta</taxon>
        <taxon>Embryophyta</taxon>
        <taxon>Tracheophyta</taxon>
        <taxon>Spermatophyta</taxon>
        <taxon>Magnoliopsida</taxon>
        <taxon>eudicotyledons</taxon>
        <taxon>Gunneridae</taxon>
        <taxon>Pentapetalae</taxon>
        <taxon>rosids</taxon>
        <taxon>fabids</taxon>
        <taxon>Rosales</taxon>
        <taxon>Cannabaceae</taxon>
        <taxon>Cannabis</taxon>
    </lineage>
</organism>
<evidence type="ECO:0000313" key="4">
    <source>
        <dbReference type="Proteomes" id="UP000596661"/>
    </source>
</evidence>
<feature type="region of interest" description="Disordered" evidence="1">
    <location>
        <begin position="516"/>
        <end position="544"/>
    </location>
</feature>
<dbReference type="EnsemblPlants" id="evm.model.09.969">
    <property type="protein sequence ID" value="cds.evm.model.09.969"/>
    <property type="gene ID" value="evm.TU.09.969"/>
</dbReference>
<sequence>MFPNAILHHLPFYDSNQRAIKLDYNSSATNFGFPTSFCFENHWLTEPDFSTMLKANWNTLDANRSPLSSFLNKQTDINHANSLQSSLDTLLLKEEVFWKQRSRVNWLKAGDNNTKYFHNKASMRKRNNFIKAITLEDSTVVTNLKDISDSFVHFYSSLFTSQGSDLNAIDSVLKGTTKHISTNHSDYLAKTFETQEVKRALFQLVGDKAPGPDGLLAFVPSFTKLFKKANRLKTVLEDLIPHNQGAFLHNKIIFDNIIIANEIINSINIRKSDKIWWTALKLDMEKAFDRVEWDFIRVFLSHLCCPNKFVSLILKCISTVTLKLCINNHLSPPFQPSRGIRQGDPLSPYLFLLVAEILSTVIHLKSLDHQFNGISIYRSTPSISHLLFADDSMLFTHVNNVNNNAIKDILATYNKATGQTVNFAKSSILFSPNTSSNDEQNFLTSLQMSDKPLIDKHLGVPQCLSRSKKSSFLFLLQKASSKLSPWNQHLFSKDGSLARLWPIFGGDLQEYKDAQSKVCQSSSQPLHTAAPHHRDPADSVPKNV</sequence>
<dbReference type="AlphaFoldDB" id="A0A803QHY3"/>
<dbReference type="InterPro" id="IPR043502">
    <property type="entry name" value="DNA/RNA_pol_sf"/>
</dbReference>
<dbReference type="Pfam" id="PF00078">
    <property type="entry name" value="RVT_1"/>
    <property type="match status" value="1"/>
</dbReference>
<feature type="domain" description="Reverse transcriptase" evidence="2">
    <location>
        <begin position="229"/>
        <end position="436"/>
    </location>
</feature>
<dbReference type="OMA" id="KHISTNH"/>
<evidence type="ECO:0000256" key="1">
    <source>
        <dbReference type="SAM" id="MobiDB-lite"/>
    </source>
</evidence>
<dbReference type="EMBL" id="UZAU01000742">
    <property type="status" value="NOT_ANNOTATED_CDS"/>
    <property type="molecule type" value="Genomic_DNA"/>
</dbReference>
<dbReference type="CDD" id="cd01650">
    <property type="entry name" value="RT_nLTR_like"/>
    <property type="match status" value="1"/>
</dbReference>
<name>A0A803QHY3_CANSA</name>
<protein>
    <recommendedName>
        <fullName evidence="2">Reverse transcriptase domain-containing protein</fullName>
    </recommendedName>
</protein>
<keyword evidence="4" id="KW-1185">Reference proteome</keyword>
<evidence type="ECO:0000313" key="3">
    <source>
        <dbReference type="EnsemblPlants" id="cds.evm.model.09.969"/>
    </source>
</evidence>
<dbReference type="Gramene" id="evm.model.09.969">
    <property type="protein sequence ID" value="cds.evm.model.09.969"/>
    <property type="gene ID" value="evm.TU.09.969"/>
</dbReference>
<proteinExistence type="predicted"/>
<reference evidence="3" key="2">
    <citation type="submission" date="2021-03" db="UniProtKB">
        <authorList>
            <consortium name="EnsemblPlants"/>
        </authorList>
    </citation>
    <scope>IDENTIFICATION</scope>
</reference>
<feature type="compositionally biased region" description="Polar residues" evidence="1">
    <location>
        <begin position="517"/>
        <end position="526"/>
    </location>
</feature>
<dbReference type="InterPro" id="IPR000477">
    <property type="entry name" value="RT_dom"/>
</dbReference>
<evidence type="ECO:0000259" key="2">
    <source>
        <dbReference type="Pfam" id="PF00078"/>
    </source>
</evidence>